<dbReference type="GO" id="GO:0004386">
    <property type="term" value="F:helicase activity"/>
    <property type="evidence" value="ECO:0007669"/>
    <property type="project" value="UniProtKB-KW"/>
</dbReference>
<gene>
    <name evidence="2" type="ORF">EV384_2614</name>
</gene>
<comment type="caution">
    <text evidence="2">The sequence shown here is derived from an EMBL/GenBank/DDBJ whole genome shotgun (WGS) entry which is preliminary data.</text>
</comment>
<evidence type="ECO:0000313" key="2">
    <source>
        <dbReference type="EMBL" id="RZU74171.1"/>
    </source>
</evidence>
<dbReference type="Gene3D" id="2.40.50.140">
    <property type="entry name" value="Nucleic acid-binding proteins"/>
    <property type="match status" value="1"/>
</dbReference>
<evidence type="ECO:0000256" key="1">
    <source>
        <dbReference type="SAM" id="MobiDB-lite"/>
    </source>
</evidence>
<reference evidence="2 3" key="1">
    <citation type="submission" date="2019-02" db="EMBL/GenBank/DDBJ databases">
        <title>Sequencing the genomes of 1000 actinobacteria strains.</title>
        <authorList>
            <person name="Klenk H.-P."/>
        </authorList>
    </citation>
    <scope>NUCLEOTIDE SEQUENCE [LARGE SCALE GENOMIC DNA]</scope>
    <source>
        <strain evidence="2 3">DSM 45612</strain>
    </source>
</reference>
<evidence type="ECO:0000313" key="3">
    <source>
        <dbReference type="Proteomes" id="UP000294114"/>
    </source>
</evidence>
<dbReference type="AlphaFoldDB" id="A0A4Q8BAB2"/>
<dbReference type="InterPro" id="IPR012340">
    <property type="entry name" value="NA-bd_OB-fold"/>
</dbReference>
<keyword evidence="2" id="KW-0347">Helicase</keyword>
<name>A0A4Q8BAB2_9ACTN</name>
<sequence>MDAGSAARPERRTLAGRFRHSGAGPAPARTGQRGEGDAEVMTTDESRVSLRRILQRLTASEAEIEAQELRRESAQSGGMPARQCMRGQVVSVAGRLRTVVYTPRTNLPTLEADLYDGSDVVTLVWLGRRHIAGIEPGRHLTARGRVAVRDDRKVIYNPYYELESPK</sequence>
<keyword evidence="3" id="KW-1185">Reference proteome</keyword>
<keyword evidence="2" id="KW-0067">ATP-binding</keyword>
<dbReference type="CDD" id="cd04488">
    <property type="entry name" value="RecG_wedge_OBF"/>
    <property type="match status" value="1"/>
</dbReference>
<protein>
    <submittedName>
        <fullName evidence="2">ATP-dependent DNA helicase RecG</fullName>
    </submittedName>
</protein>
<proteinExistence type="predicted"/>
<keyword evidence="2" id="KW-0378">Hydrolase</keyword>
<accession>A0A4Q8BAB2</accession>
<feature type="region of interest" description="Disordered" evidence="1">
    <location>
        <begin position="1"/>
        <end position="44"/>
    </location>
</feature>
<organism evidence="2 3">
    <name type="scientific">Micromonospora kangleipakensis</name>
    <dbReference type="NCBI Taxonomy" id="1077942"/>
    <lineage>
        <taxon>Bacteria</taxon>
        <taxon>Bacillati</taxon>
        <taxon>Actinomycetota</taxon>
        <taxon>Actinomycetes</taxon>
        <taxon>Micromonosporales</taxon>
        <taxon>Micromonosporaceae</taxon>
        <taxon>Micromonospora</taxon>
    </lineage>
</organism>
<dbReference type="Proteomes" id="UP000294114">
    <property type="component" value="Unassembled WGS sequence"/>
</dbReference>
<dbReference type="EMBL" id="SHLD01000001">
    <property type="protein sequence ID" value="RZU74171.1"/>
    <property type="molecule type" value="Genomic_DNA"/>
</dbReference>
<keyword evidence="2" id="KW-0547">Nucleotide-binding</keyword>